<dbReference type="InterPro" id="IPR036390">
    <property type="entry name" value="WH_DNA-bd_sf"/>
</dbReference>
<name>A0A4Z0NEQ6_9HYPH</name>
<dbReference type="GO" id="GO:0003700">
    <property type="term" value="F:DNA-binding transcription factor activity"/>
    <property type="evidence" value="ECO:0007669"/>
    <property type="project" value="InterPro"/>
</dbReference>
<evidence type="ECO:0000256" key="2">
    <source>
        <dbReference type="ARBA" id="ARBA00023015"/>
    </source>
</evidence>
<keyword evidence="3" id="KW-0238">DNA-binding</keyword>
<proteinExistence type="inferred from homology"/>
<sequence length="301" mass="33030">MDRMHGLGAFVRAVEAGSFTAGARLLETTPSAISKSIARLERRLKVRLFHRSTRSLALTEEGQAYYDRIAPLVHAIEDASGMVGEQSSNGRIKVTMPAELGRALLEPITRVFLPCHPRMRLEANLSDRRVDLIHEGYDVAIRAGTPPDTELTARLLGTLELVLVAAPAYLDRVGTPNTLTDLQRHTHVRYRLGGLPYPVRSAWGPTVALPAGSFDADDGEALRIAAVNGLGITQILHRSVSHDLASGRLRRVLSDVPLATVPVYALHAYARLAPERLQVFLDFVADTLRAWDSRSVPDNDR</sequence>
<dbReference type="InterPro" id="IPR005119">
    <property type="entry name" value="LysR_subst-bd"/>
</dbReference>
<dbReference type="Pfam" id="PF00126">
    <property type="entry name" value="HTH_1"/>
    <property type="match status" value="1"/>
</dbReference>
<dbReference type="GO" id="GO:0003677">
    <property type="term" value="F:DNA binding"/>
    <property type="evidence" value="ECO:0007669"/>
    <property type="project" value="UniProtKB-KW"/>
</dbReference>
<dbReference type="EMBL" id="SRLB01000059">
    <property type="protein sequence ID" value="TGD92637.1"/>
    <property type="molecule type" value="Genomic_DNA"/>
</dbReference>
<evidence type="ECO:0000256" key="1">
    <source>
        <dbReference type="ARBA" id="ARBA00009437"/>
    </source>
</evidence>
<dbReference type="InterPro" id="IPR000847">
    <property type="entry name" value="LysR_HTH_N"/>
</dbReference>
<dbReference type="InterPro" id="IPR058163">
    <property type="entry name" value="LysR-type_TF_proteobact-type"/>
</dbReference>
<keyword evidence="4" id="KW-0804">Transcription</keyword>
<protein>
    <submittedName>
        <fullName evidence="6">LysR family transcriptional regulator</fullName>
    </submittedName>
</protein>
<comment type="similarity">
    <text evidence="1">Belongs to the LysR transcriptional regulatory family.</text>
</comment>
<dbReference type="CDD" id="cd08422">
    <property type="entry name" value="PBP2_CrgA_like"/>
    <property type="match status" value="1"/>
</dbReference>
<dbReference type="RefSeq" id="WP_135419816.1">
    <property type="nucleotide sequence ID" value="NZ_SRLB01000059.1"/>
</dbReference>
<comment type="caution">
    <text evidence="6">The sequence shown here is derived from an EMBL/GenBank/DDBJ whole genome shotgun (WGS) entry which is preliminary data.</text>
</comment>
<dbReference type="InterPro" id="IPR036388">
    <property type="entry name" value="WH-like_DNA-bd_sf"/>
</dbReference>
<organism evidence="6 7">
    <name type="scientific">Methylobacterium nonmethylotrophicum</name>
    <dbReference type="NCBI Taxonomy" id="1141884"/>
    <lineage>
        <taxon>Bacteria</taxon>
        <taxon>Pseudomonadati</taxon>
        <taxon>Pseudomonadota</taxon>
        <taxon>Alphaproteobacteria</taxon>
        <taxon>Hyphomicrobiales</taxon>
        <taxon>Methylobacteriaceae</taxon>
        <taxon>Methylobacterium</taxon>
    </lineage>
</organism>
<dbReference type="PANTHER" id="PTHR30537">
    <property type="entry name" value="HTH-TYPE TRANSCRIPTIONAL REGULATOR"/>
    <property type="match status" value="1"/>
</dbReference>
<evidence type="ECO:0000313" key="7">
    <source>
        <dbReference type="Proteomes" id="UP000297535"/>
    </source>
</evidence>
<dbReference type="Gene3D" id="1.10.10.10">
    <property type="entry name" value="Winged helix-like DNA-binding domain superfamily/Winged helix DNA-binding domain"/>
    <property type="match status" value="1"/>
</dbReference>
<dbReference type="Gene3D" id="3.40.190.290">
    <property type="match status" value="1"/>
</dbReference>
<dbReference type="SUPFAM" id="SSF46785">
    <property type="entry name" value="Winged helix' DNA-binding domain"/>
    <property type="match status" value="1"/>
</dbReference>
<evidence type="ECO:0000256" key="4">
    <source>
        <dbReference type="ARBA" id="ARBA00023163"/>
    </source>
</evidence>
<evidence type="ECO:0000256" key="3">
    <source>
        <dbReference type="ARBA" id="ARBA00023125"/>
    </source>
</evidence>
<keyword evidence="7" id="KW-1185">Reference proteome</keyword>
<reference evidence="6 7" key="1">
    <citation type="submission" date="2019-04" db="EMBL/GenBank/DDBJ databases">
        <authorList>
            <person name="Feng G."/>
            <person name="Zhu H."/>
        </authorList>
    </citation>
    <scope>NUCLEOTIDE SEQUENCE [LARGE SCALE GENOMIC DNA]</scope>
    <source>
        <strain evidence="6 7">6HR-1</strain>
    </source>
</reference>
<gene>
    <name evidence="6" type="ORF">EU555_34460</name>
</gene>
<dbReference type="PANTHER" id="PTHR30537:SF5">
    <property type="entry name" value="HTH-TYPE TRANSCRIPTIONAL ACTIVATOR TTDR-RELATED"/>
    <property type="match status" value="1"/>
</dbReference>
<dbReference type="FunFam" id="1.10.10.10:FF:000001">
    <property type="entry name" value="LysR family transcriptional regulator"/>
    <property type="match status" value="1"/>
</dbReference>
<dbReference type="OrthoDB" id="9813056at2"/>
<dbReference type="Proteomes" id="UP000297535">
    <property type="component" value="Unassembled WGS sequence"/>
</dbReference>
<dbReference type="Pfam" id="PF03466">
    <property type="entry name" value="LysR_substrate"/>
    <property type="match status" value="1"/>
</dbReference>
<feature type="domain" description="HTH lysR-type" evidence="5">
    <location>
        <begin position="1"/>
        <end position="59"/>
    </location>
</feature>
<dbReference type="PROSITE" id="PS50931">
    <property type="entry name" value="HTH_LYSR"/>
    <property type="match status" value="1"/>
</dbReference>
<accession>A0A4Z0NEQ6</accession>
<keyword evidence="2" id="KW-0805">Transcription regulation</keyword>
<dbReference type="AlphaFoldDB" id="A0A4Z0NEQ6"/>
<dbReference type="SUPFAM" id="SSF53850">
    <property type="entry name" value="Periplasmic binding protein-like II"/>
    <property type="match status" value="1"/>
</dbReference>
<evidence type="ECO:0000313" key="6">
    <source>
        <dbReference type="EMBL" id="TGD92637.1"/>
    </source>
</evidence>
<evidence type="ECO:0000259" key="5">
    <source>
        <dbReference type="PROSITE" id="PS50931"/>
    </source>
</evidence>